<dbReference type="EMBL" id="JBIMSO010000043">
    <property type="protein sequence ID" value="MFH5208713.1"/>
    <property type="molecule type" value="Genomic_DNA"/>
</dbReference>
<proteinExistence type="predicted"/>
<dbReference type="PANTHER" id="PTHR33371">
    <property type="entry name" value="INTERMEMBRANE PHOSPHOLIPID TRANSPORT SYSTEM BINDING PROTEIN MLAD-RELATED"/>
    <property type="match status" value="1"/>
</dbReference>
<gene>
    <name evidence="2" type="ORF">ACHIPZ_10955</name>
</gene>
<evidence type="ECO:0000313" key="2">
    <source>
        <dbReference type="EMBL" id="MFH5208713.1"/>
    </source>
</evidence>
<organism evidence="2 3">
    <name type="scientific">Antrihabitans spumae</name>
    <dbReference type="NCBI Taxonomy" id="3373370"/>
    <lineage>
        <taxon>Bacteria</taxon>
        <taxon>Bacillati</taxon>
        <taxon>Actinomycetota</taxon>
        <taxon>Actinomycetes</taxon>
        <taxon>Mycobacteriales</taxon>
        <taxon>Nocardiaceae</taxon>
        <taxon>Antrihabitans</taxon>
    </lineage>
</organism>
<dbReference type="PANTHER" id="PTHR33371:SF16">
    <property type="entry name" value="MCE-FAMILY PROTEIN MCE3F"/>
    <property type="match status" value="1"/>
</dbReference>
<sequence length="249" mass="26242">MIESILSNTSGWIDGLNPQRLGVIVEELDIALAGGPDRLRNVISGLSTAMAGLTNLLPQTANLIRSLQVISSTTSQVQPDLSTLVQGSGVLFDQLGAADQEVRQLLELGPGQLASLGGVLQETADPITNLVTNFVAITRSARLRTSAMTALFPALRAGTAALGIPAYNNEFHTLLDIWPRPTCEYDTIPIGPTVVGDGRTRLYNYCVTDDPALQIRGSANAPRPNVPDNGSGPPPGVTGDELSRPIPGR</sequence>
<evidence type="ECO:0000313" key="3">
    <source>
        <dbReference type="Proteomes" id="UP001609175"/>
    </source>
</evidence>
<protein>
    <recommendedName>
        <fullName evidence="4">Virulence factor Mce</fullName>
    </recommendedName>
</protein>
<evidence type="ECO:0008006" key="4">
    <source>
        <dbReference type="Google" id="ProtNLM"/>
    </source>
</evidence>
<dbReference type="InterPro" id="IPR052336">
    <property type="entry name" value="MlaD_Phospholipid_Transporter"/>
</dbReference>
<dbReference type="Proteomes" id="UP001609175">
    <property type="component" value="Unassembled WGS sequence"/>
</dbReference>
<accession>A0ABW7JLM5</accession>
<comment type="caution">
    <text evidence="2">The sequence shown here is derived from an EMBL/GenBank/DDBJ whole genome shotgun (WGS) entry which is preliminary data.</text>
</comment>
<name>A0ABW7JLM5_9NOCA</name>
<reference evidence="2 3" key="1">
    <citation type="submission" date="2024-10" db="EMBL/GenBank/DDBJ databases">
        <authorList>
            <person name="Riesco R."/>
        </authorList>
    </citation>
    <scope>NUCLEOTIDE SEQUENCE [LARGE SCALE GENOMIC DNA]</scope>
    <source>
        <strain evidence="2 3">NCIMB 15449</strain>
    </source>
</reference>
<dbReference type="RefSeq" id="WP_395114222.1">
    <property type="nucleotide sequence ID" value="NZ_JBIMSO010000043.1"/>
</dbReference>
<evidence type="ECO:0000256" key="1">
    <source>
        <dbReference type="SAM" id="MobiDB-lite"/>
    </source>
</evidence>
<feature type="region of interest" description="Disordered" evidence="1">
    <location>
        <begin position="215"/>
        <end position="249"/>
    </location>
</feature>